<feature type="transmembrane region" description="Helical" evidence="1">
    <location>
        <begin position="70"/>
        <end position="93"/>
    </location>
</feature>
<keyword evidence="1" id="KW-0472">Membrane</keyword>
<accession>A0ABX1J957</accession>
<keyword evidence="3" id="KW-1185">Reference proteome</keyword>
<proteinExistence type="predicted"/>
<name>A0ABX1J957_9PSEU</name>
<dbReference type="Proteomes" id="UP000715441">
    <property type="component" value="Unassembled WGS sequence"/>
</dbReference>
<evidence type="ECO:0000256" key="1">
    <source>
        <dbReference type="SAM" id="Phobius"/>
    </source>
</evidence>
<evidence type="ECO:0000313" key="2">
    <source>
        <dbReference type="EMBL" id="NKQ55826.1"/>
    </source>
</evidence>
<organism evidence="2 3">
    <name type="scientific">Amycolatopsis acididurans</name>
    <dbReference type="NCBI Taxonomy" id="2724524"/>
    <lineage>
        <taxon>Bacteria</taxon>
        <taxon>Bacillati</taxon>
        <taxon>Actinomycetota</taxon>
        <taxon>Actinomycetes</taxon>
        <taxon>Pseudonocardiales</taxon>
        <taxon>Pseudonocardiaceae</taxon>
        <taxon>Amycolatopsis</taxon>
    </lineage>
</organism>
<reference evidence="2 3" key="1">
    <citation type="submission" date="2020-04" db="EMBL/GenBank/DDBJ databases">
        <title>Novel species.</title>
        <authorList>
            <person name="Teo W.F.A."/>
            <person name="Lipun K."/>
            <person name="Srisuk N."/>
            <person name="Duangmal K."/>
        </authorList>
    </citation>
    <scope>NUCLEOTIDE SEQUENCE [LARGE SCALE GENOMIC DNA]</scope>
    <source>
        <strain evidence="2 3">K13G38</strain>
    </source>
</reference>
<keyword evidence="1" id="KW-1133">Transmembrane helix</keyword>
<comment type="caution">
    <text evidence="2">The sequence shown here is derived from an EMBL/GenBank/DDBJ whole genome shotgun (WGS) entry which is preliminary data.</text>
</comment>
<gene>
    <name evidence="2" type="ORF">HFP15_23400</name>
</gene>
<dbReference type="EMBL" id="JAAXLS010000018">
    <property type="protein sequence ID" value="NKQ55826.1"/>
    <property type="molecule type" value="Genomic_DNA"/>
</dbReference>
<protein>
    <submittedName>
        <fullName evidence="2">DUF3040 domain-containing protein</fullName>
    </submittedName>
</protein>
<feature type="transmembrane region" description="Helical" evidence="1">
    <location>
        <begin position="40"/>
        <end position="64"/>
    </location>
</feature>
<dbReference type="InterPro" id="IPR021401">
    <property type="entry name" value="DUF3040"/>
</dbReference>
<sequence length="97" mass="10816">MRAMALHGEEQRRLSEIERQLAEENPRLAQRLAELRPMRIPGVVLAVLGALCSMVAGLFILVAGAQTQQVFLMILGTALSCAVPTAISWRLWLHRLR</sequence>
<keyword evidence="1" id="KW-0812">Transmembrane</keyword>
<evidence type="ECO:0000313" key="3">
    <source>
        <dbReference type="Proteomes" id="UP000715441"/>
    </source>
</evidence>
<dbReference type="Pfam" id="PF11239">
    <property type="entry name" value="DUF3040"/>
    <property type="match status" value="1"/>
</dbReference>